<dbReference type="InterPro" id="IPR036291">
    <property type="entry name" value="NAD(P)-bd_dom_sf"/>
</dbReference>
<sequence length="302" mass="34961">MKFDTVKENEVVIIFGGTGFLGQLLNRFLKYKGYTVWTISRDKQNNSDFEWDPYLKKFPVEILAKTDHIINLSGANLMKRWTENYKRQLVESRVISTRFIRELIEQNRHEIKSVINASGISIYGDRPNTLLTENDKPGTGFLEKLCVNWESEAREIRKLGVRTNILRISPVVHYDNPFIKTQFMAARLRLLAPLGLGTQYVPWVHYTDLLNIIHFLMTIPSCNSTYNVCSPNPIQQREMNKIIGDHIGKNQFAWSIPKQIIKLILGAKSQLLTDSIKTTPKRLIEAGYNFKYQNFSQALKHL</sequence>
<reference evidence="4 5" key="1">
    <citation type="submission" date="2014-03" db="EMBL/GenBank/DDBJ databases">
        <title>complete genome sequence of Flavobacteriaceae bacterium JBKA-6.</title>
        <authorList>
            <person name="Takano T."/>
            <person name="Nakamura Y."/>
            <person name="Takuma S."/>
            <person name="Yasuike M."/>
            <person name="Matsuyama T."/>
            <person name="Sakai T."/>
            <person name="Fujiwara A."/>
            <person name="Kimoto K."/>
            <person name="Fukuda Y."/>
            <person name="Kondo H."/>
            <person name="Hirono I."/>
            <person name="Nakayasu C."/>
        </authorList>
    </citation>
    <scope>NUCLEOTIDE SEQUENCE [LARGE SCALE GENOMIC DNA]</scope>
    <source>
        <strain evidence="4 5">JBKA-6</strain>
    </source>
</reference>
<comment type="similarity">
    <text evidence="1">Belongs to the NAD(P)-dependent epimerase/dehydratase family. SDR39U1 subfamily.</text>
</comment>
<dbReference type="PANTHER" id="PTHR11092:SF0">
    <property type="entry name" value="EPIMERASE FAMILY PROTEIN SDR39U1"/>
    <property type="match status" value="1"/>
</dbReference>
<evidence type="ECO:0000256" key="1">
    <source>
        <dbReference type="ARBA" id="ARBA00009353"/>
    </source>
</evidence>
<keyword evidence="5" id="KW-1185">Reference proteome</keyword>
<dbReference type="RefSeq" id="WP_096685889.1">
    <property type="nucleotide sequence ID" value="NZ_AP014564.1"/>
</dbReference>
<dbReference type="InterPro" id="IPR001509">
    <property type="entry name" value="Epimerase_deHydtase"/>
</dbReference>
<dbReference type="Pfam" id="PF01370">
    <property type="entry name" value="Epimerase"/>
    <property type="match status" value="1"/>
</dbReference>
<dbReference type="KEGG" id="ise:JBKA6_0686"/>
<dbReference type="PANTHER" id="PTHR11092">
    <property type="entry name" value="SUGAR NUCLEOTIDE EPIMERASE RELATED"/>
    <property type="match status" value="1"/>
</dbReference>
<dbReference type="Gene3D" id="3.40.50.720">
    <property type="entry name" value="NAD(P)-binding Rossmann-like Domain"/>
    <property type="match status" value="1"/>
</dbReference>
<keyword evidence="4" id="KW-0132">Cell division</keyword>
<organism evidence="4 5">
    <name type="scientific">Ichthyobacterium seriolicida</name>
    <dbReference type="NCBI Taxonomy" id="242600"/>
    <lineage>
        <taxon>Bacteria</taxon>
        <taxon>Pseudomonadati</taxon>
        <taxon>Bacteroidota</taxon>
        <taxon>Flavobacteriia</taxon>
        <taxon>Flavobacteriales</taxon>
        <taxon>Ichthyobacteriaceae</taxon>
        <taxon>Ichthyobacterium</taxon>
    </lineage>
</organism>
<feature type="domain" description="NAD-dependent epimerase/dehydratase" evidence="2">
    <location>
        <begin position="12"/>
        <end position="229"/>
    </location>
</feature>
<protein>
    <submittedName>
        <fullName evidence="4">Cell division inhibitor</fullName>
    </submittedName>
</protein>
<keyword evidence="4" id="KW-0131">Cell cycle</keyword>
<accession>A0A1J1E9V4</accession>
<proteinExistence type="inferred from homology"/>
<dbReference type="OrthoDB" id="9801773at2"/>
<dbReference type="AlphaFoldDB" id="A0A1J1E9V4"/>
<gene>
    <name evidence="4" type="ORF">JBKA6_0686</name>
</gene>
<dbReference type="InterPro" id="IPR013549">
    <property type="entry name" value="DUF1731"/>
</dbReference>
<evidence type="ECO:0000259" key="3">
    <source>
        <dbReference type="Pfam" id="PF08338"/>
    </source>
</evidence>
<dbReference type="Pfam" id="PF08338">
    <property type="entry name" value="DUF1731"/>
    <property type="match status" value="1"/>
</dbReference>
<dbReference type="EMBL" id="AP014564">
    <property type="protein sequence ID" value="BAV94699.1"/>
    <property type="molecule type" value="Genomic_DNA"/>
</dbReference>
<dbReference type="InterPro" id="IPR010099">
    <property type="entry name" value="SDR39U1"/>
</dbReference>
<name>A0A1J1E9V4_9FLAO</name>
<evidence type="ECO:0000259" key="2">
    <source>
        <dbReference type="Pfam" id="PF01370"/>
    </source>
</evidence>
<dbReference type="Proteomes" id="UP000243197">
    <property type="component" value="Chromosome"/>
</dbReference>
<evidence type="ECO:0000313" key="5">
    <source>
        <dbReference type="Proteomes" id="UP000243197"/>
    </source>
</evidence>
<dbReference type="SUPFAM" id="SSF51735">
    <property type="entry name" value="NAD(P)-binding Rossmann-fold domains"/>
    <property type="match status" value="1"/>
</dbReference>
<dbReference type="NCBIfam" id="TIGR01777">
    <property type="entry name" value="yfcH"/>
    <property type="match status" value="1"/>
</dbReference>
<dbReference type="GO" id="GO:0051301">
    <property type="term" value="P:cell division"/>
    <property type="evidence" value="ECO:0007669"/>
    <property type="project" value="UniProtKB-KW"/>
</dbReference>
<evidence type="ECO:0000313" key="4">
    <source>
        <dbReference type="EMBL" id="BAV94699.1"/>
    </source>
</evidence>
<feature type="domain" description="DUF1731" evidence="3">
    <location>
        <begin position="256"/>
        <end position="302"/>
    </location>
</feature>